<protein>
    <submittedName>
        <fullName evidence="1">Uncharacterized protein</fullName>
    </submittedName>
</protein>
<comment type="caution">
    <text evidence="1">The sequence shown here is derived from an EMBL/GenBank/DDBJ whole genome shotgun (WGS) entry which is preliminary data.</text>
</comment>
<proteinExistence type="predicted"/>
<evidence type="ECO:0000313" key="1">
    <source>
        <dbReference type="EMBL" id="GAA4032299.1"/>
    </source>
</evidence>
<dbReference type="Proteomes" id="UP001424459">
    <property type="component" value="Unassembled WGS sequence"/>
</dbReference>
<sequence length="317" mass="33140">MPEWLREEGIGETRYALVDGDRILAARIAPEGMRRAGEVVRGRLAAVRPRALAKLEDGTEVLLAARPAGVSEGARITIEITRPALPGPEPWKRALGRAVSADVAPVSDAVEATDLPFPPAGRDRLSEAGWDDLLAEADTGRIAFVGGELLVALTPAMTVIDVDGWLKPGELAVAGAAAAGAAIRRLDLQGSIGIDLPSTPGKDARQAAAAALDATLAGEAFERTAVNGFGFLQVVRPRRRPSLLELAHDASAFAARALLRRAARDHGPARLAVNPRVAAVFERHSGWLAALGRQRGGAITLRSDPALAISGGHAEPV</sequence>
<accession>A0ABP7TWE9</accession>
<name>A0ABP7TWE9_9SPHN</name>
<keyword evidence="2" id="KW-1185">Reference proteome</keyword>
<reference evidence="2" key="1">
    <citation type="journal article" date="2019" name="Int. J. Syst. Evol. Microbiol.">
        <title>The Global Catalogue of Microorganisms (GCM) 10K type strain sequencing project: providing services to taxonomists for standard genome sequencing and annotation.</title>
        <authorList>
            <consortium name="The Broad Institute Genomics Platform"/>
            <consortium name="The Broad Institute Genome Sequencing Center for Infectious Disease"/>
            <person name="Wu L."/>
            <person name="Ma J."/>
        </authorList>
    </citation>
    <scope>NUCLEOTIDE SEQUENCE [LARGE SCALE GENOMIC DNA]</scope>
    <source>
        <strain evidence="2">JCM 17564</strain>
    </source>
</reference>
<evidence type="ECO:0000313" key="2">
    <source>
        <dbReference type="Proteomes" id="UP001424459"/>
    </source>
</evidence>
<gene>
    <name evidence="1" type="ORF">GCM10022281_09940</name>
</gene>
<dbReference type="EMBL" id="BAABBR010000001">
    <property type="protein sequence ID" value="GAA4032299.1"/>
    <property type="molecule type" value="Genomic_DNA"/>
</dbReference>
<organism evidence="1 2">
    <name type="scientific">Sphingomonas rosea</name>
    <dbReference type="NCBI Taxonomy" id="335605"/>
    <lineage>
        <taxon>Bacteria</taxon>
        <taxon>Pseudomonadati</taxon>
        <taxon>Pseudomonadota</taxon>
        <taxon>Alphaproteobacteria</taxon>
        <taxon>Sphingomonadales</taxon>
        <taxon>Sphingomonadaceae</taxon>
        <taxon>Sphingomonas</taxon>
    </lineage>
</organism>
<dbReference type="RefSeq" id="WP_344695925.1">
    <property type="nucleotide sequence ID" value="NZ_BAABBR010000001.1"/>
</dbReference>